<name>A0AAV7VPD9_PLEWA</name>
<proteinExistence type="predicted"/>
<dbReference type="Proteomes" id="UP001066276">
    <property type="component" value="Chromosome 2_1"/>
</dbReference>
<dbReference type="EMBL" id="JANPWB010000003">
    <property type="protein sequence ID" value="KAJ1203539.1"/>
    <property type="molecule type" value="Genomic_DNA"/>
</dbReference>
<gene>
    <name evidence="2" type="ORF">NDU88_007324</name>
</gene>
<comment type="caution">
    <text evidence="2">The sequence shown here is derived from an EMBL/GenBank/DDBJ whole genome shotgun (WGS) entry which is preliminary data.</text>
</comment>
<reference evidence="2" key="1">
    <citation type="journal article" date="2022" name="bioRxiv">
        <title>Sequencing and chromosome-scale assembly of the giantPleurodeles waltlgenome.</title>
        <authorList>
            <person name="Brown T."/>
            <person name="Elewa A."/>
            <person name="Iarovenko S."/>
            <person name="Subramanian E."/>
            <person name="Araus A.J."/>
            <person name="Petzold A."/>
            <person name="Susuki M."/>
            <person name="Suzuki K.-i.T."/>
            <person name="Hayashi T."/>
            <person name="Toyoda A."/>
            <person name="Oliveira C."/>
            <person name="Osipova E."/>
            <person name="Leigh N.D."/>
            <person name="Simon A."/>
            <person name="Yun M.H."/>
        </authorList>
    </citation>
    <scope>NUCLEOTIDE SEQUENCE</scope>
    <source>
        <strain evidence="2">20211129_DDA</strain>
        <tissue evidence="2">Liver</tissue>
    </source>
</reference>
<evidence type="ECO:0000313" key="3">
    <source>
        <dbReference type="Proteomes" id="UP001066276"/>
    </source>
</evidence>
<protein>
    <submittedName>
        <fullName evidence="2">Uncharacterized protein</fullName>
    </submittedName>
</protein>
<accession>A0AAV7VPD9</accession>
<feature type="region of interest" description="Disordered" evidence="1">
    <location>
        <begin position="1"/>
        <end position="68"/>
    </location>
</feature>
<sequence>MTPDFRVPGAEKREDGRERASEEPDAADHNTEEPTESGDREEPEKRPGTTGVSRAQSTRRTRNGVRRR</sequence>
<feature type="compositionally biased region" description="Basic residues" evidence="1">
    <location>
        <begin position="57"/>
        <end position="68"/>
    </location>
</feature>
<keyword evidence="3" id="KW-1185">Reference proteome</keyword>
<organism evidence="2 3">
    <name type="scientific">Pleurodeles waltl</name>
    <name type="common">Iberian ribbed newt</name>
    <dbReference type="NCBI Taxonomy" id="8319"/>
    <lineage>
        <taxon>Eukaryota</taxon>
        <taxon>Metazoa</taxon>
        <taxon>Chordata</taxon>
        <taxon>Craniata</taxon>
        <taxon>Vertebrata</taxon>
        <taxon>Euteleostomi</taxon>
        <taxon>Amphibia</taxon>
        <taxon>Batrachia</taxon>
        <taxon>Caudata</taxon>
        <taxon>Salamandroidea</taxon>
        <taxon>Salamandridae</taxon>
        <taxon>Pleurodelinae</taxon>
        <taxon>Pleurodeles</taxon>
    </lineage>
</organism>
<evidence type="ECO:0000313" key="2">
    <source>
        <dbReference type="EMBL" id="KAJ1203539.1"/>
    </source>
</evidence>
<dbReference type="AlphaFoldDB" id="A0AAV7VPD9"/>
<evidence type="ECO:0000256" key="1">
    <source>
        <dbReference type="SAM" id="MobiDB-lite"/>
    </source>
</evidence>
<feature type="compositionally biased region" description="Basic and acidic residues" evidence="1">
    <location>
        <begin position="9"/>
        <end position="47"/>
    </location>
</feature>